<dbReference type="Gene3D" id="3.40.50.170">
    <property type="entry name" value="Formyl transferase, N-terminal domain"/>
    <property type="match status" value="1"/>
</dbReference>
<gene>
    <name evidence="3" type="ORF">PF021_06875</name>
</gene>
<name>A0ABT4VFC1_9HELI</name>
<dbReference type="Pfam" id="PF00551">
    <property type="entry name" value="Formyl_trans_N"/>
    <property type="match status" value="1"/>
</dbReference>
<protein>
    <submittedName>
        <fullName evidence="3">Methionyl-tRNA formyltransferase</fullName>
    </submittedName>
</protein>
<organism evidence="3 4">
    <name type="scientific">Helicobacter ibis</name>
    <dbReference type="NCBI Taxonomy" id="2962633"/>
    <lineage>
        <taxon>Bacteria</taxon>
        <taxon>Pseudomonadati</taxon>
        <taxon>Campylobacterota</taxon>
        <taxon>Epsilonproteobacteria</taxon>
        <taxon>Campylobacterales</taxon>
        <taxon>Helicobacteraceae</taxon>
        <taxon>Helicobacter</taxon>
    </lineage>
</organism>
<dbReference type="SUPFAM" id="SSF53328">
    <property type="entry name" value="Formyltransferase"/>
    <property type="match status" value="1"/>
</dbReference>
<dbReference type="Gene3D" id="3.10.25.20">
    <property type="match status" value="1"/>
</dbReference>
<keyword evidence="4" id="KW-1185">Reference proteome</keyword>
<evidence type="ECO:0000259" key="2">
    <source>
        <dbReference type="Pfam" id="PF21553"/>
    </source>
</evidence>
<proteinExistence type="predicted"/>
<reference evidence="3 4" key="1">
    <citation type="submission" date="2023-01" db="EMBL/GenBank/DDBJ databases">
        <title>Description of Helicobacter ibis sp. nov. isolated from faecal droppings of black-faced ibis (Theristicus melanopis).</title>
        <authorList>
            <person name="Lopez-Cantillo M."/>
            <person name="Vidal-Veuthey B."/>
            <person name="Mella A."/>
            <person name="De La Haba R."/>
            <person name="Collado L."/>
        </authorList>
    </citation>
    <scope>NUCLEOTIDE SEQUENCE [LARGE SCALE GENOMIC DNA]</scope>
    <source>
        <strain evidence="3 4">A82</strain>
    </source>
</reference>
<dbReference type="InterPro" id="IPR049355">
    <property type="entry name" value="Formyl_trans-like_C"/>
</dbReference>
<dbReference type="InterPro" id="IPR036477">
    <property type="entry name" value="Formyl_transf_N_sf"/>
</dbReference>
<dbReference type="CDD" id="cd08821">
    <property type="entry name" value="FMT_core_like_1"/>
    <property type="match status" value="1"/>
</dbReference>
<dbReference type="InterPro" id="IPR002376">
    <property type="entry name" value="Formyl_transf_N"/>
</dbReference>
<comment type="caution">
    <text evidence="3">The sequence shown here is derived from an EMBL/GenBank/DDBJ whole genome shotgun (WGS) entry which is preliminary data.</text>
</comment>
<sequence length="229" mass="26954">MKVIVIATLKKWNIKNFYKLQDSCKNYKLHLITQPQDLTLQNLHKINPKYIFFPHWSEKIESEIYKNFSCVVFHMSDLPYGRGGSPLQNLIIMGIKHTKISALKVNDILDGGDIYLKSKLDISKGSAKEIYKKASKIIFFHMIPYILKNNPKPKKQVGDVEIFKRRKREESNILTINNKNLDSIYDFIRMLDAPTYPRAFIELGNFKIEFYKAKRNRKTISGRFKIYEK</sequence>
<dbReference type="InterPro" id="IPR011034">
    <property type="entry name" value="Formyl_transferase-like_C_sf"/>
</dbReference>
<dbReference type="RefSeq" id="WP_271021746.1">
    <property type="nucleotide sequence ID" value="NZ_JAQHXR010000004.1"/>
</dbReference>
<feature type="domain" description="Methionyl-tRNA formyltransferase-like C-terminal" evidence="2">
    <location>
        <begin position="170"/>
        <end position="226"/>
    </location>
</feature>
<feature type="domain" description="Formyl transferase N-terminal" evidence="1">
    <location>
        <begin position="34"/>
        <end position="131"/>
    </location>
</feature>
<dbReference type="SUPFAM" id="SSF50486">
    <property type="entry name" value="FMT C-terminal domain-like"/>
    <property type="match status" value="1"/>
</dbReference>
<dbReference type="Pfam" id="PF21553">
    <property type="entry name" value="Formyl_trans_C_2"/>
    <property type="match status" value="1"/>
</dbReference>
<dbReference type="Proteomes" id="UP001210261">
    <property type="component" value="Unassembled WGS sequence"/>
</dbReference>
<dbReference type="EMBL" id="JAQHXR010000004">
    <property type="protein sequence ID" value="MDA3969390.1"/>
    <property type="molecule type" value="Genomic_DNA"/>
</dbReference>
<evidence type="ECO:0000313" key="4">
    <source>
        <dbReference type="Proteomes" id="UP001210261"/>
    </source>
</evidence>
<evidence type="ECO:0000259" key="1">
    <source>
        <dbReference type="Pfam" id="PF00551"/>
    </source>
</evidence>
<evidence type="ECO:0000313" key="3">
    <source>
        <dbReference type="EMBL" id="MDA3969390.1"/>
    </source>
</evidence>
<accession>A0ABT4VFC1</accession>